<dbReference type="EMBL" id="RCVZ01000002">
    <property type="protein sequence ID" value="RLQ97149.1"/>
    <property type="molecule type" value="Genomic_DNA"/>
</dbReference>
<dbReference type="Proteomes" id="UP000276770">
    <property type="component" value="Unassembled WGS sequence"/>
</dbReference>
<keyword evidence="1" id="KW-0472">Membrane</keyword>
<evidence type="ECO:0000313" key="2">
    <source>
        <dbReference type="EMBL" id="RLQ97149.1"/>
    </source>
</evidence>
<accession>A0A3L7K4E4</accession>
<name>A0A3L7K4E4_9BACI</name>
<proteinExistence type="predicted"/>
<dbReference type="OrthoDB" id="2326035at2"/>
<keyword evidence="1" id="KW-0812">Transmembrane</keyword>
<reference evidence="2 3" key="1">
    <citation type="submission" date="2018-10" db="EMBL/GenBank/DDBJ databases">
        <title>Falsibacillus sp. genome draft.</title>
        <authorList>
            <person name="Shi S."/>
        </authorList>
    </citation>
    <scope>NUCLEOTIDE SEQUENCE [LARGE SCALE GENOMIC DNA]</scope>
    <source>
        <strain evidence="2 3">GY 10110</strain>
    </source>
</reference>
<keyword evidence="3" id="KW-1185">Reference proteome</keyword>
<keyword evidence="1" id="KW-1133">Transmembrane helix</keyword>
<dbReference type="AlphaFoldDB" id="A0A3L7K4E4"/>
<feature type="transmembrane region" description="Helical" evidence="1">
    <location>
        <begin position="6"/>
        <end position="23"/>
    </location>
</feature>
<sequence>MIASIIIGLLVFGYAGFTLYKFFKKSKQGVCATCALKKSCESKCETFLSESQEFSLHKEAK</sequence>
<protein>
    <submittedName>
        <fullName evidence="2">FeoB-associated Cys-rich membrane protein</fullName>
    </submittedName>
</protein>
<evidence type="ECO:0000313" key="3">
    <source>
        <dbReference type="Proteomes" id="UP000276770"/>
    </source>
</evidence>
<organism evidence="2 3">
    <name type="scientific">Falsibacillus albus</name>
    <dbReference type="NCBI Taxonomy" id="2478915"/>
    <lineage>
        <taxon>Bacteria</taxon>
        <taxon>Bacillati</taxon>
        <taxon>Bacillota</taxon>
        <taxon>Bacilli</taxon>
        <taxon>Bacillales</taxon>
        <taxon>Bacillaceae</taxon>
        <taxon>Falsibacillus</taxon>
    </lineage>
</organism>
<gene>
    <name evidence="2" type="ORF">D9X91_03060</name>
</gene>
<comment type="caution">
    <text evidence="2">The sequence shown here is derived from an EMBL/GenBank/DDBJ whole genome shotgun (WGS) entry which is preliminary data.</text>
</comment>
<evidence type="ECO:0000256" key="1">
    <source>
        <dbReference type="SAM" id="Phobius"/>
    </source>
</evidence>
<dbReference type="Pfam" id="PF12669">
    <property type="entry name" value="FeoB_associated"/>
    <property type="match status" value="1"/>
</dbReference>
<dbReference type="RefSeq" id="WP_121679099.1">
    <property type="nucleotide sequence ID" value="NZ_RCVZ01000002.1"/>
</dbReference>